<keyword evidence="2" id="KW-1185">Reference proteome</keyword>
<sequence>MLCKFTKQKKLNLPRTMSASLPVESDVNFFLLLLLSLHPQQQPNGTTEILHFSNRNDPGRLCRNSERRDFSCSSNSHNGARLCPATTRQRLVKSLQRFLSWLSLQLL</sequence>
<dbReference type="AlphaFoldDB" id="A0ABD0JSK9"/>
<reference evidence="1 2" key="1">
    <citation type="journal article" date="2023" name="Sci. Data">
        <title>Genome assembly of the Korean intertidal mud-creeper Batillaria attramentaria.</title>
        <authorList>
            <person name="Patra A.K."/>
            <person name="Ho P.T."/>
            <person name="Jun S."/>
            <person name="Lee S.J."/>
            <person name="Kim Y."/>
            <person name="Won Y.J."/>
        </authorList>
    </citation>
    <scope>NUCLEOTIDE SEQUENCE [LARGE SCALE GENOMIC DNA]</scope>
    <source>
        <strain evidence="1">Wonlab-2016</strain>
    </source>
</reference>
<proteinExistence type="predicted"/>
<dbReference type="Proteomes" id="UP001519460">
    <property type="component" value="Unassembled WGS sequence"/>
</dbReference>
<protein>
    <submittedName>
        <fullName evidence="1">Uncharacterized protein</fullName>
    </submittedName>
</protein>
<accession>A0ABD0JSK9</accession>
<dbReference type="EMBL" id="JACVVK020000346">
    <property type="protein sequence ID" value="KAK7477572.1"/>
    <property type="molecule type" value="Genomic_DNA"/>
</dbReference>
<evidence type="ECO:0000313" key="1">
    <source>
        <dbReference type="EMBL" id="KAK7477572.1"/>
    </source>
</evidence>
<comment type="caution">
    <text evidence="1">The sequence shown here is derived from an EMBL/GenBank/DDBJ whole genome shotgun (WGS) entry which is preliminary data.</text>
</comment>
<organism evidence="1 2">
    <name type="scientific">Batillaria attramentaria</name>
    <dbReference type="NCBI Taxonomy" id="370345"/>
    <lineage>
        <taxon>Eukaryota</taxon>
        <taxon>Metazoa</taxon>
        <taxon>Spiralia</taxon>
        <taxon>Lophotrochozoa</taxon>
        <taxon>Mollusca</taxon>
        <taxon>Gastropoda</taxon>
        <taxon>Caenogastropoda</taxon>
        <taxon>Sorbeoconcha</taxon>
        <taxon>Cerithioidea</taxon>
        <taxon>Batillariidae</taxon>
        <taxon>Batillaria</taxon>
    </lineage>
</organism>
<gene>
    <name evidence="1" type="ORF">BaRGS_00031177</name>
</gene>
<evidence type="ECO:0000313" key="2">
    <source>
        <dbReference type="Proteomes" id="UP001519460"/>
    </source>
</evidence>
<name>A0ABD0JSK9_9CAEN</name>